<keyword evidence="2" id="KW-1185">Reference proteome</keyword>
<dbReference type="RefSeq" id="WP_142613174.1">
    <property type="nucleotide sequence ID" value="NZ_VIJZ01000005.1"/>
</dbReference>
<proteinExistence type="predicted"/>
<gene>
    <name evidence="1" type="ORF">FKV70_13595</name>
</gene>
<dbReference type="EMBL" id="VIJZ01000005">
    <property type="protein sequence ID" value="TQR98193.1"/>
    <property type="molecule type" value="Genomic_DNA"/>
</dbReference>
<sequence>MVVIYREEKHFTINYTEYKPSMIDLLDRTDRRVEVTVNQQKDTCSLDFDTLASNDYSKVTQVINYIHQKNNDIKFDFSEISLRMLSCEKRIQLFNESFQHDHSPWKFEEIIKLKVKRDDDELTRRKVQYPQISFKV</sequence>
<comment type="caution">
    <text evidence="1">The sequence shown here is derived from an EMBL/GenBank/DDBJ whole genome shotgun (WGS) entry which is preliminary data.</text>
</comment>
<evidence type="ECO:0000313" key="2">
    <source>
        <dbReference type="Proteomes" id="UP000319219"/>
    </source>
</evidence>
<evidence type="ECO:0000313" key="1">
    <source>
        <dbReference type="EMBL" id="TQR98193.1"/>
    </source>
</evidence>
<protein>
    <submittedName>
        <fullName evidence="1">Uncharacterized protein</fullName>
    </submittedName>
</protein>
<dbReference type="Proteomes" id="UP000319219">
    <property type="component" value="Unassembled WGS sequence"/>
</dbReference>
<reference evidence="1 2" key="1">
    <citation type="submission" date="2019-07" db="EMBL/GenBank/DDBJ databases">
        <title>Paenibacillus ottowii sp. nov. isolated from a fermentation system processing bovine manure.</title>
        <authorList>
            <person name="Velazquez L.F."/>
            <person name="Rajbanshi S."/>
            <person name="Guan S."/>
            <person name="Hinchee M."/>
            <person name="Welsh A."/>
        </authorList>
    </citation>
    <scope>NUCLEOTIDE SEQUENCE [LARGE SCALE GENOMIC DNA]</scope>
    <source>
        <strain evidence="1 2">MS2379</strain>
    </source>
</reference>
<organism evidence="1 2">
    <name type="scientific">Paenibacillus ottowii</name>
    <dbReference type="NCBI Taxonomy" id="2315729"/>
    <lineage>
        <taxon>Bacteria</taxon>
        <taxon>Bacillati</taxon>
        <taxon>Bacillota</taxon>
        <taxon>Bacilli</taxon>
        <taxon>Bacillales</taxon>
        <taxon>Paenibacillaceae</taxon>
        <taxon>Paenibacillus</taxon>
    </lineage>
</organism>
<accession>A0ABY3B782</accession>
<name>A0ABY3B782_9BACL</name>